<evidence type="ECO:0000313" key="9">
    <source>
        <dbReference type="Proteomes" id="UP000257200"/>
    </source>
</evidence>
<dbReference type="PRINTS" id="PR00464">
    <property type="entry name" value="EP450II"/>
</dbReference>
<organism evidence="8 9">
    <name type="scientific">Acanthochromis polyacanthus</name>
    <name type="common">spiny chromis</name>
    <dbReference type="NCBI Taxonomy" id="80966"/>
    <lineage>
        <taxon>Eukaryota</taxon>
        <taxon>Metazoa</taxon>
        <taxon>Chordata</taxon>
        <taxon>Craniata</taxon>
        <taxon>Vertebrata</taxon>
        <taxon>Euteleostomi</taxon>
        <taxon>Actinopterygii</taxon>
        <taxon>Neopterygii</taxon>
        <taxon>Teleostei</taxon>
        <taxon>Neoteleostei</taxon>
        <taxon>Acanthomorphata</taxon>
        <taxon>Ovalentaria</taxon>
        <taxon>Pomacentridae</taxon>
        <taxon>Acanthochromis</taxon>
    </lineage>
</organism>
<sequence length="222" mass="25569">MMSPGPFEDAITTVKDERWKRIRSTISPCFTSGKLKQVYPLVVRYADRLVEKLGRTNLDESIDIKKLMAPYSLDVVTSSSFSVETDSINNPEDPISVQMQKVLKFKLWVIFLILVFPFGSRLVDFLKIELIPRVHVDFFYNIIKKFKDQHKDGESVSLTEHEILSNAFIFIFGGYETTSVTLTYILYNLATNPDAMQKLQKEIDASLQKDVQQLCTRFVCHL</sequence>
<evidence type="ECO:0000313" key="8">
    <source>
        <dbReference type="Ensembl" id="ENSAPOP00000029001.1"/>
    </source>
</evidence>
<dbReference type="Pfam" id="PF00067">
    <property type="entry name" value="p450"/>
    <property type="match status" value="2"/>
</dbReference>
<evidence type="ECO:0000256" key="1">
    <source>
        <dbReference type="ARBA" id="ARBA00001971"/>
    </source>
</evidence>
<dbReference type="Ensembl" id="ENSAPOT00000019709.1">
    <property type="protein sequence ID" value="ENSAPOP00000029001.1"/>
    <property type="gene ID" value="ENSAPOG00000014617.1"/>
</dbReference>
<protein>
    <submittedName>
        <fullName evidence="8">Cytochrome P450 3A40-like</fullName>
    </submittedName>
</protein>
<dbReference type="InterPro" id="IPR036396">
    <property type="entry name" value="Cyt_P450_sf"/>
</dbReference>
<keyword evidence="7" id="KW-0503">Monooxygenase</keyword>
<dbReference type="GO" id="GO:0005506">
    <property type="term" value="F:iron ion binding"/>
    <property type="evidence" value="ECO:0007669"/>
    <property type="project" value="InterPro"/>
</dbReference>
<dbReference type="SUPFAM" id="SSF48264">
    <property type="entry name" value="Cytochrome P450"/>
    <property type="match status" value="1"/>
</dbReference>
<dbReference type="InterPro" id="IPR002402">
    <property type="entry name" value="Cyt_P450_E_grp-II"/>
</dbReference>
<keyword evidence="9" id="KW-1185">Reference proteome</keyword>
<dbReference type="GO" id="GO:0020037">
    <property type="term" value="F:heme binding"/>
    <property type="evidence" value="ECO:0007669"/>
    <property type="project" value="InterPro"/>
</dbReference>
<comment type="similarity">
    <text evidence="2">Belongs to the cytochrome P450 family.</text>
</comment>
<dbReference type="PANTHER" id="PTHR24302">
    <property type="entry name" value="CYTOCHROME P450 FAMILY 3"/>
    <property type="match status" value="1"/>
</dbReference>
<evidence type="ECO:0000256" key="2">
    <source>
        <dbReference type="ARBA" id="ARBA00010617"/>
    </source>
</evidence>
<evidence type="ECO:0000256" key="4">
    <source>
        <dbReference type="ARBA" id="ARBA00022723"/>
    </source>
</evidence>
<proteinExistence type="inferred from homology"/>
<dbReference type="AlphaFoldDB" id="A0A3Q1GEE4"/>
<keyword evidence="4" id="KW-0479">Metal-binding</keyword>
<dbReference type="GeneTree" id="ENSGT00950000182958"/>
<dbReference type="Gene3D" id="1.10.630.10">
    <property type="entry name" value="Cytochrome P450"/>
    <property type="match status" value="1"/>
</dbReference>
<evidence type="ECO:0000256" key="7">
    <source>
        <dbReference type="ARBA" id="ARBA00023033"/>
    </source>
</evidence>
<dbReference type="PANTHER" id="PTHR24302:SF17">
    <property type="entry name" value="CYTOCHROME P450, FAMILY 3, SUBFAMILY C, POLYPEPTIDE 4-RELATED"/>
    <property type="match status" value="1"/>
</dbReference>
<keyword evidence="6" id="KW-0408">Iron</keyword>
<keyword evidence="3" id="KW-0349">Heme</keyword>
<keyword evidence="5" id="KW-0560">Oxidoreductase</keyword>
<evidence type="ECO:0000256" key="5">
    <source>
        <dbReference type="ARBA" id="ARBA00023002"/>
    </source>
</evidence>
<dbReference type="InterPro" id="IPR001128">
    <property type="entry name" value="Cyt_P450"/>
</dbReference>
<dbReference type="Proteomes" id="UP000257200">
    <property type="component" value="Unplaced"/>
</dbReference>
<accession>A0A3Q1GEE4</accession>
<dbReference type="STRING" id="80966.ENSAPOP00000029001"/>
<comment type="cofactor">
    <cofactor evidence="1">
        <name>heme</name>
        <dbReference type="ChEBI" id="CHEBI:30413"/>
    </cofactor>
</comment>
<dbReference type="GO" id="GO:0016705">
    <property type="term" value="F:oxidoreductase activity, acting on paired donors, with incorporation or reduction of molecular oxygen"/>
    <property type="evidence" value="ECO:0007669"/>
    <property type="project" value="InterPro"/>
</dbReference>
<dbReference type="InterPro" id="IPR050705">
    <property type="entry name" value="Cytochrome_P450_3A"/>
</dbReference>
<evidence type="ECO:0000256" key="3">
    <source>
        <dbReference type="ARBA" id="ARBA00022617"/>
    </source>
</evidence>
<dbReference type="GO" id="GO:0008395">
    <property type="term" value="F:steroid hydroxylase activity"/>
    <property type="evidence" value="ECO:0007669"/>
    <property type="project" value="TreeGrafter"/>
</dbReference>
<evidence type="ECO:0000256" key="6">
    <source>
        <dbReference type="ARBA" id="ARBA00023004"/>
    </source>
</evidence>
<reference evidence="8" key="1">
    <citation type="submission" date="2025-05" db="UniProtKB">
        <authorList>
            <consortium name="Ensembl"/>
        </authorList>
    </citation>
    <scope>IDENTIFICATION</scope>
</reference>
<name>A0A3Q1GEE4_9TELE</name>
<dbReference type="Ensembl" id="ENSAPOT00000020337.1">
    <property type="protein sequence ID" value="ENSAPOP00000029319.1"/>
    <property type="gene ID" value="ENSAPOG00000015138.1"/>
</dbReference>